<evidence type="ECO:0000256" key="3">
    <source>
        <dbReference type="SAM" id="SignalP"/>
    </source>
</evidence>
<dbReference type="Gene3D" id="1.10.510.10">
    <property type="entry name" value="Transferase(Phosphotransferase) domain 1"/>
    <property type="match status" value="1"/>
</dbReference>
<dbReference type="InterPro" id="IPR000719">
    <property type="entry name" value="Prot_kinase_dom"/>
</dbReference>
<proteinExistence type="predicted"/>
<feature type="signal peptide" evidence="3">
    <location>
        <begin position="1"/>
        <end position="18"/>
    </location>
</feature>
<evidence type="ECO:0000313" key="6">
    <source>
        <dbReference type="Proteomes" id="UP000494206"/>
    </source>
</evidence>
<dbReference type="Pfam" id="PF07714">
    <property type="entry name" value="PK_Tyr_Ser-Thr"/>
    <property type="match status" value="1"/>
</dbReference>
<feature type="domain" description="Protein kinase" evidence="4">
    <location>
        <begin position="563"/>
        <end position="840"/>
    </location>
</feature>
<keyword evidence="2" id="KW-0472">Membrane</keyword>
<dbReference type="InterPro" id="IPR011009">
    <property type="entry name" value="Kinase-like_dom_sf"/>
</dbReference>
<comment type="caution">
    <text evidence="5">The sequence shown here is derived from an EMBL/GenBank/DDBJ whole genome shotgun (WGS) entry which is preliminary data.</text>
</comment>
<keyword evidence="3" id="KW-0732">Signal</keyword>
<keyword evidence="2" id="KW-0812">Transmembrane</keyword>
<gene>
    <name evidence="5" type="ORF">CBOVIS_LOCUS8694</name>
</gene>
<sequence>MGLEVAVIGVSLLLASSAFTVEKRAQGSGCVDLRCPAAALDYGLRNLVNEETLRTDVCVDCKQCADNGYSVCLRVKDSRAARAIGGCSCSHQLAENCQHDAIPKTHPANITMRTYTACYSDALQRPPMPLAVNENSSVLVTIEPFWLEPYWKHLPIENLTLHYEFGVKVPEHCEGDVHSTDDGVHTCTSSVAVDISDDGGDEKPATSDADDYEHSDNYDQYDDELPPEIQFDRDVFAGAKQLVAYYTAIVRRPRQLKIGASREFEIHETSASIESDHLKFDLKPELYGVSGIVNGVVGDVKSEKEGDVVSSDGVKDDGEAVSEETGATDFFDDAKSTEKAPETSEGDDKKEEQEEEEGVVKVNLEDVKPTKLKSQEKEEEAKEVESTSVAEKSDDATMKEEEEGEEGDKEMEEERKEEKEAGEEGDKEKEEERKEEEGETTTVEVVEGHEEEGDETIWFRFTNGDDFHRVRYVFLITLACFIAFIAIVLCYRRRCCCGKKDTKTANGYRYSSAHQAPPATELKSMSRANSHDADDVKLFDENETLEKFRSVVRGGTTFNPSKIELGISVGMGKFGPIYRAIFNSYNGSVHDVNVYLLKNVTRLPDEALSNLTAMLKSNLSAGSHPNVLSLCGVTQSGPDVMLMWEPLHQPTLQGVLRESRCARFGTDPFNFASFLSSERLVTMAHGCCAGVEHLIKKCVYPPHVSTSNLLVAERGVVKIAGFGLAEHTALNMMSSEHMPTKFRWMPPEHFKKDAMLIMNEQTIIWSIGVVLWEIFSLGATPFANYRQSLAFVDAMRDGSATLDNIPYCGEAVCQLISSCTSHQPDARGTIKTIIKRLECISADAKTQINLSYREDFPYLPIITQLELQTE</sequence>
<feature type="compositionally biased region" description="Basic and acidic residues" evidence="1">
    <location>
        <begin position="412"/>
        <end position="436"/>
    </location>
</feature>
<feature type="compositionally biased region" description="Basic and acidic residues" evidence="1">
    <location>
        <begin position="303"/>
        <end position="318"/>
    </location>
</feature>
<feature type="compositionally biased region" description="Acidic residues" evidence="1">
    <location>
        <begin position="400"/>
        <end position="411"/>
    </location>
</feature>
<dbReference type="GO" id="GO:0004714">
    <property type="term" value="F:transmembrane receptor protein tyrosine kinase activity"/>
    <property type="evidence" value="ECO:0007669"/>
    <property type="project" value="TreeGrafter"/>
</dbReference>
<organism evidence="5 6">
    <name type="scientific">Caenorhabditis bovis</name>
    <dbReference type="NCBI Taxonomy" id="2654633"/>
    <lineage>
        <taxon>Eukaryota</taxon>
        <taxon>Metazoa</taxon>
        <taxon>Ecdysozoa</taxon>
        <taxon>Nematoda</taxon>
        <taxon>Chromadorea</taxon>
        <taxon>Rhabditida</taxon>
        <taxon>Rhabditina</taxon>
        <taxon>Rhabditomorpha</taxon>
        <taxon>Rhabditoidea</taxon>
        <taxon>Rhabditidae</taxon>
        <taxon>Peloderinae</taxon>
        <taxon>Caenorhabditis</taxon>
    </lineage>
</organism>
<dbReference type="GO" id="GO:0043235">
    <property type="term" value="C:receptor complex"/>
    <property type="evidence" value="ECO:0007669"/>
    <property type="project" value="TreeGrafter"/>
</dbReference>
<keyword evidence="6" id="KW-1185">Reference proteome</keyword>
<feature type="compositionally biased region" description="Basic and acidic residues" evidence="1">
    <location>
        <begin position="363"/>
        <end position="399"/>
    </location>
</feature>
<feature type="transmembrane region" description="Helical" evidence="2">
    <location>
        <begin position="472"/>
        <end position="491"/>
    </location>
</feature>
<dbReference type="GO" id="GO:0005524">
    <property type="term" value="F:ATP binding"/>
    <property type="evidence" value="ECO:0007669"/>
    <property type="project" value="InterPro"/>
</dbReference>
<dbReference type="EMBL" id="CADEPM010000005">
    <property type="protein sequence ID" value="CAB3406648.1"/>
    <property type="molecule type" value="Genomic_DNA"/>
</dbReference>
<dbReference type="GO" id="GO:0007169">
    <property type="term" value="P:cell surface receptor protein tyrosine kinase signaling pathway"/>
    <property type="evidence" value="ECO:0007669"/>
    <property type="project" value="TreeGrafter"/>
</dbReference>
<reference evidence="5 6" key="1">
    <citation type="submission" date="2020-04" db="EMBL/GenBank/DDBJ databases">
        <authorList>
            <person name="Laetsch R D."/>
            <person name="Stevens L."/>
            <person name="Kumar S."/>
            <person name="Blaxter L. M."/>
        </authorList>
    </citation>
    <scope>NUCLEOTIDE SEQUENCE [LARGE SCALE GENOMIC DNA]</scope>
</reference>
<evidence type="ECO:0000256" key="1">
    <source>
        <dbReference type="SAM" id="MobiDB-lite"/>
    </source>
</evidence>
<keyword evidence="2" id="KW-1133">Transmembrane helix</keyword>
<name>A0A8S1F4N0_9PELO</name>
<dbReference type="AlphaFoldDB" id="A0A8S1F4N0"/>
<dbReference type="OrthoDB" id="5857665at2759"/>
<dbReference type="InterPro" id="IPR001245">
    <property type="entry name" value="Ser-Thr/Tyr_kinase_cat_dom"/>
</dbReference>
<dbReference type="PROSITE" id="PS50011">
    <property type="entry name" value="PROTEIN_KINASE_DOM"/>
    <property type="match status" value="1"/>
</dbReference>
<dbReference type="Proteomes" id="UP000494206">
    <property type="component" value="Unassembled WGS sequence"/>
</dbReference>
<dbReference type="InterPro" id="IPR050122">
    <property type="entry name" value="RTK"/>
</dbReference>
<dbReference type="PANTHER" id="PTHR24416">
    <property type="entry name" value="TYROSINE-PROTEIN KINASE RECEPTOR"/>
    <property type="match status" value="1"/>
</dbReference>
<accession>A0A8S1F4N0</accession>
<dbReference type="PANTHER" id="PTHR24416:SF635">
    <property type="entry name" value="PROTEIN KINASE DOMAIN-CONTAINING PROTEIN"/>
    <property type="match status" value="1"/>
</dbReference>
<feature type="compositionally biased region" description="Basic and acidic residues" evidence="1">
    <location>
        <begin position="332"/>
        <end position="352"/>
    </location>
</feature>
<protein>
    <recommendedName>
        <fullName evidence="4">Protein kinase domain-containing protein</fullName>
    </recommendedName>
</protein>
<feature type="chain" id="PRO_5035792345" description="Protein kinase domain-containing protein" evidence="3">
    <location>
        <begin position="19"/>
        <end position="870"/>
    </location>
</feature>
<feature type="region of interest" description="Disordered" evidence="1">
    <location>
        <begin position="303"/>
        <end position="450"/>
    </location>
</feature>
<evidence type="ECO:0000259" key="4">
    <source>
        <dbReference type="PROSITE" id="PS50011"/>
    </source>
</evidence>
<evidence type="ECO:0000256" key="2">
    <source>
        <dbReference type="SAM" id="Phobius"/>
    </source>
</evidence>
<dbReference type="GO" id="GO:0005886">
    <property type="term" value="C:plasma membrane"/>
    <property type="evidence" value="ECO:0007669"/>
    <property type="project" value="TreeGrafter"/>
</dbReference>
<feature type="region of interest" description="Disordered" evidence="1">
    <location>
        <begin position="193"/>
        <end position="215"/>
    </location>
</feature>
<evidence type="ECO:0000313" key="5">
    <source>
        <dbReference type="EMBL" id="CAB3406648.1"/>
    </source>
</evidence>
<dbReference type="SUPFAM" id="SSF56112">
    <property type="entry name" value="Protein kinase-like (PK-like)"/>
    <property type="match status" value="1"/>
</dbReference>